<evidence type="ECO:0000256" key="1">
    <source>
        <dbReference type="ARBA" id="ARBA00000885"/>
    </source>
</evidence>
<dbReference type="STRING" id="542762.A0A4S4ED66"/>
<dbReference type="InterPro" id="IPR000569">
    <property type="entry name" value="HECT_dom"/>
</dbReference>
<sequence length="190" mass="20934">MSPAAVDLLEKMLVFDPNRRITVDGALCHPYLAPLHDINEEPLLISGSLDGFDVEDLRAHTNYAGGYHSAHYVIDMLWAVLKNFSMENQMKFLKFVTGCSRGPLLGFKHLEPLFCIQRAAGNASEEALDQLPTSATSMNLLKLPPYRSPGGSPSNPKKGQLEVALPLSWGRGSCKILETISYSRLTENCD</sequence>
<protein>
    <recommendedName>
        <fullName evidence="2">HECT-type E3 ubiquitin transferase</fullName>
        <ecNumber evidence="2">2.3.2.26</ecNumber>
    </recommendedName>
</protein>
<dbReference type="InterPro" id="IPR011009">
    <property type="entry name" value="Kinase-like_dom_sf"/>
</dbReference>
<dbReference type="Pfam" id="PF00632">
    <property type="entry name" value="HECT"/>
    <property type="match status" value="1"/>
</dbReference>
<dbReference type="AlphaFoldDB" id="A0A4S4ED66"/>
<comment type="caution">
    <text evidence="5">Lacks conserved residue(s) required for the propagation of feature annotation.</text>
</comment>
<evidence type="ECO:0000256" key="3">
    <source>
        <dbReference type="ARBA" id="ARBA00022679"/>
    </source>
</evidence>
<dbReference type="SUPFAM" id="SSF56204">
    <property type="entry name" value="Hect, E3 ligase catalytic domain"/>
    <property type="match status" value="1"/>
</dbReference>
<dbReference type="Gene3D" id="3.30.2410.10">
    <property type="entry name" value="Hect, E3 ligase catalytic domain"/>
    <property type="match status" value="1"/>
</dbReference>
<evidence type="ECO:0000256" key="5">
    <source>
        <dbReference type="PROSITE-ProRule" id="PRU00104"/>
    </source>
</evidence>
<dbReference type="SUPFAM" id="SSF56112">
    <property type="entry name" value="Protein kinase-like (PK-like)"/>
    <property type="match status" value="1"/>
</dbReference>
<dbReference type="FunFam" id="3.30.2410.10:FF:000011">
    <property type="entry name" value="Putative Ubiquitin-protein ligase E3C"/>
    <property type="match status" value="1"/>
</dbReference>
<gene>
    <name evidence="7" type="ORF">TEA_021853</name>
</gene>
<evidence type="ECO:0000259" key="6">
    <source>
        <dbReference type="PROSITE" id="PS50237"/>
    </source>
</evidence>
<accession>A0A4S4ED66</accession>
<dbReference type="PANTHER" id="PTHR45700:SF6">
    <property type="entry name" value="E3 UBIQUITIN-PROTEIN LIGASE UPL6"/>
    <property type="match status" value="1"/>
</dbReference>
<evidence type="ECO:0000256" key="2">
    <source>
        <dbReference type="ARBA" id="ARBA00012485"/>
    </source>
</evidence>
<proteinExistence type="predicted"/>
<dbReference type="InterPro" id="IPR035983">
    <property type="entry name" value="Hect_E3_ubiquitin_ligase"/>
</dbReference>
<comment type="caution">
    <text evidence="7">The sequence shown here is derived from an EMBL/GenBank/DDBJ whole genome shotgun (WGS) entry which is preliminary data.</text>
</comment>
<evidence type="ECO:0000313" key="8">
    <source>
        <dbReference type="Proteomes" id="UP000306102"/>
    </source>
</evidence>
<keyword evidence="3" id="KW-0808">Transferase</keyword>
<organism evidence="7 8">
    <name type="scientific">Camellia sinensis var. sinensis</name>
    <name type="common">China tea</name>
    <dbReference type="NCBI Taxonomy" id="542762"/>
    <lineage>
        <taxon>Eukaryota</taxon>
        <taxon>Viridiplantae</taxon>
        <taxon>Streptophyta</taxon>
        <taxon>Embryophyta</taxon>
        <taxon>Tracheophyta</taxon>
        <taxon>Spermatophyta</taxon>
        <taxon>Magnoliopsida</taxon>
        <taxon>eudicotyledons</taxon>
        <taxon>Gunneridae</taxon>
        <taxon>Pentapetalae</taxon>
        <taxon>asterids</taxon>
        <taxon>Ericales</taxon>
        <taxon>Theaceae</taxon>
        <taxon>Camellia</taxon>
    </lineage>
</organism>
<dbReference type="InterPro" id="IPR044611">
    <property type="entry name" value="E3A/B/C-like"/>
</dbReference>
<name>A0A4S4ED66_CAMSN</name>
<keyword evidence="4 5" id="KW-0833">Ubl conjugation pathway</keyword>
<dbReference type="GO" id="GO:0061630">
    <property type="term" value="F:ubiquitin protein ligase activity"/>
    <property type="evidence" value="ECO:0007669"/>
    <property type="project" value="UniProtKB-EC"/>
</dbReference>
<dbReference type="EC" id="2.3.2.26" evidence="2"/>
<evidence type="ECO:0000256" key="4">
    <source>
        <dbReference type="ARBA" id="ARBA00022786"/>
    </source>
</evidence>
<keyword evidence="8" id="KW-1185">Reference proteome</keyword>
<dbReference type="GO" id="GO:0006511">
    <property type="term" value="P:ubiquitin-dependent protein catabolic process"/>
    <property type="evidence" value="ECO:0007669"/>
    <property type="project" value="TreeGrafter"/>
</dbReference>
<feature type="domain" description="HECT" evidence="6">
    <location>
        <begin position="39"/>
        <end position="148"/>
    </location>
</feature>
<dbReference type="PROSITE" id="PS50237">
    <property type="entry name" value="HECT"/>
    <property type="match status" value="1"/>
</dbReference>
<dbReference type="Gene3D" id="1.10.510.10">
    <property type="entry name" value="Transferase(Phosphotransferase) domain 1"/>
    <property type="match status" value="1"/>
</dbReference>
<dbReference type="EMBL" id="SDRB02005473">
    <property type="protein sequence ID" value="THG14268.1"/>
    <property type="molecule type" value="Genomic_DNA"/>
</dbReference>
<evidence type="ECO:0000313" key="7">
    <source>
        <dbReference type="EMBL" id="THG14268.1"/>
    </source>
</evidence>
<dbReference type="GO" id="GO:0000209">
    <property type="term" value="P:protein polyubiquitination"/>
    <property type="evidence" value="ECO:0007669"/>
    <property type="project" value="InterPro"/>
</dbReference>
<reference evidence="7 8" key="1">
    <citation type="journal article" date="2018" name="Proc. Natl. Acad. Sci. U.S.A.">
        <title>Draft genome sequence of Camellia sinensis var. sinensis provides insights into the evolution of the tea genome and tea quality.</title>
        <authorList>
            <person name="Wei C."/>
            <person name="Yang H."/>
            <person name="Wang S."/>
            <person name="Zhao J."/>
            <person name="Liu C."/>
            <person name="Gao L."/>
            <person name="Xia E."/>
            <person name="Lu Y."/>
            <person name="Tai Y."/>
            <person name="She G."/>
            <person name="Sun J."/>
            <person name="Cao H."/>
            <person name="Tong W."/>
            <person name="Gao Q."/>
            <person name="Li Y."/>
            <person name="Deng W."/>
            <person name="Jiang X."/>
            <person name="Wang W."/>
            <person name="Chen Q."/>
            <person name="Zhang S."/>
            <person name="Li H."/>
            <person name="Wu J."/>
            <person name="Wang P."/>
            <person name="Li P."/>
            <person name="Shi C."/>
            <person name="Zheng F."/>
            <person name="Jian J."/>
            <person name="Huang B."/>
            <person name="Shan D."/>
            <person name="Shi M."/>
            <person name="Fang C."/>
            <person name="Yue Y."/>
            <person name="Li F."/>
            <person name="Li D."/>
            <person name="Wei S."/>
            <person name="Han B."/>
            <person name="Jiang C."/>
            <person name="Yin Y."/>
            <person name="Xia T."/>
            <person name="Zhang Z."/>
            <person name="Bennetzen J.L."/>
            <person name="Zhao S."/>
            <person name="Wan X."/>
        </authorList>
    </citation>
    <scope>NUCLEOTIDE SEQUENCE [LARGE SCALE GENOMIC DNA]</scope>
    <source>
        <strain evidence="8">cv. Shuchazao</strain>
        <tissue evidence="7">Leaf</tissue>
    </source>
</reference>
<dbReference type="Proteomes" id="UP000306102">
    <property type="component" value="Unassembled WGS sequence"/>
</dbReference>
<comment type="catalytic activity">
    <reaction evidence="1">
        <text>S-ubiquitinyl-[E2 ubiquitin-conjugating enzyme]-L-cysteine + [acceptor protein]-L-lysine = [E2 ubiquitin-conjugating enzyme]-L-cysteine + N(6)-ubiquitinyl-[acceptor protein]-L-lysine.</text>
        <dbReference type="EC" id="2.3.2.26"/>
    </reaction>
</comment>
<dbReference type="PANTHER" id="PTHR45700">
    <property type="entry name" value="UBIQUITIN-PROTEIN LIGASE E3C"/>
    <property type="match status" value="1"/>
</dbReference>